<feature type="transmembrane region" description="Helical" evidence="1">
    <location>
        <begin position="121"/>
        <end position="140"/>
    </location>
</feature>
<sequence>MTAILRPALAFLAATCVTAALASVAQSQINLAALSSLGAPLTPALRALTTAEDLVRFGPVMAAIAAAALLPAFAAAWLVTRFAPGARAIVCAAAGVAGLWAAFALMGYFTPMPTLVAAARGAGGLALICATGAAGGLVFARLSRAPSAVSG</sequence>
<dbReference type="RefSeq" id="WP_378795865.1">
    <property type="nucleotide sequence ID" value="NZ_JBHUER010000001.1"/>
</dbReference>
<dbReference type="Proteomes" id="UP001597308">
    <property type="component" value="Unassembled WGS sequence"/>
</dbReference>
<keyword evidence="1" id="KW-1133">Transmembrane helix</keyword>
<gene>
    <name evidence="3" type="ORF">ACFSCV_00265</name>
</gene>
<reference evidence="4" key="1">
    <citation type="journal article" date="2019" name="Int. J. Syst. Evol. Microbiol.">
        <title>The Global Catalogue of Microorganisms (GCM) 10K type strain sequencing project: providing services to taxonomists for standard genome sequencing and annotation.</title>
        <authorList>
            <consortium name="The Broad Institute Genomics Platform"/>
            <consortium name="The Broad Institute Genome Sequencing Center for Infectious Disease"/>
            <person name="Wu L."/>
            <person name="Ma J."/>
        </authorList>
    </citation>
    <scope>NUCLEOTIDE SEQUENCE [LARGE SCALE GENOMIC DNA]</scope>
    <source>
        <strain evidence="4">KCTC 23707</strain>
    </source>
</reference>
<name>A0ABW4K4B0_9HYPH</name>
<evidence type="ECO:0000313" key="4">
    <source>
        <dbReference type="Proteomes" id="UP001597308"/>
    </source>
</evidence>
<organism evidence="3 4">
    <name type="scientific">Methylopila henanensis</name>
    <dbReference type="NCBI Taxonomy" id="873516"/>
    <lineage>
        <taxon>Bacteria</taxon>
        <taxon>Pseudomonadati</taxon>
        <taxon>Pseudomonadota</taxon>
        <taxon>Alphaproteobacteria</taxon>
        <taxon>Hyphomicrobiales</taxon>
        <taxon>Methylopilaceae</taxon>
        <taxon>Methylopila</taxon>
    </lineage>
</organism>
<feature type="transmembrane region" description="Helical" evidence="1">
    <location>
        <begin position="86"/>
        <end position="109"/>
    </location>
</feature>
<evidence type="ECO:0000256" key="1">
    <source>
        <dbReference type="SAM" id="Phobius"/>
    </source>
</evidence>
<keyword evidence="2" id="KW-0732">Signal</keyword>
<protein>
    <submittedName>
        <fullName evidence="3">Uncharacterized protein</fullName>
    </submittedName>
</protein>
<feature type="transmembrane region" description="Helical" evidence="1">
    <location>
        <begin position="60"/>
        <end position="79"/>
    </location>
</feature>
<feature type="chain" id="PRO_5046400961" evidence="2">
    <location>
        <begin position="23"/>
        <end position="151"/>
    </location>
</feature>
<keyword evidence="1" id="KW-0812">Transmembrane</keyword>
<dbReference type="EMBL" id="JBHUER010000001">
    <property type="protein sequence ID" value="MFD1701428.1"/>
    <property type="molecule type" value="Genomic_DNA"/>
</dbReference>
<evidence type="ECO:0000313" key="3">
    <source>
        <dbReference type="EMBL" id="MFD1701428.1"/>
    </source>
</evidence>
<comment type="caution">
    <text evidence="3">The sequence shown here is derived from an EMBL/GenBank/DDBJ whole genome shotgun (WGS) entry which is preliminary data.</text>
</comment>
<proteinExistence type="predicted"/>
<keyword evidence="4" id="KW-1185">Reference proteome</keyword>
<keyword evidence="1" id="KW-0472">Membrane</keyword>
<feature type="signal peptide" evidence="2">
    <location>
        <begin position="1"/>
        <end position="22"/>
    </location>
</feature>
<accession>A0ABW4K4B0</accession>
<evidence type="ECO:0000256" key="2">
    <source>
        <dbReference type="SAM" id="SignalP"/>
    </source>
</evidence>